<dbReference type="InterPro" id="IPR020084">
    <property type="entry name" value="NUDIX_hydrolase_CS"/>
</dbReference>
<evidence type="ECO:0000313" key="5">
    <source>
        <dbReference type="Proteomes" id="UP001321018"/>
    </source>
</evidence>
<dbReference type="Gene3D" id="3.90.79.10">
    <property type="entry name" value="Nucleoside Triphosphate Pyrophosphohydrolase"/>
    <property type="match status" value="1"/>
</dbReference>
<dbReference type="InterPro" id="IPR020476">
    <property type="entry name" value="Nudix_hydrolase"/>
</dbReference>
<dbReference type="AlphaFoldDB" id="A0AAP2YYH4"/>
<dbReference type="CDD" id="cd02883">
    <property type="entry name" value="NUDIX_Hydrolase"/>
    <property type="match status" value="1"/>
</dbReference>
<dbReference type="PROSITE" id="PS00893">
    <property type="entry name" value="NUDIX_BOX"/>
    <property type="match status" value="1"/>
</dbReference>
<dbReference type="Pfam" id="PF00293">
    <property type="entry name" value="NUDIX"/>
    <property type="match status" value="1"/>
</dbReference>
<reference evidence="4" key="1">
    <citation type="submission" date="2022-09" db="EMBL/GenBank/DDBJ databases">
        <title>Enrichment on poylsaccharides allowed isolation of novel metabolic and taxonomic groups of Haloarchaea.</title>
        <authorList>
            <person name="Sorokin D.Y."/>
            <person name="Elcheninov A.G."/>
            <person name="Khizhniak T.V."/>
            <person name="Kolganova T.V."/>
            <person name="Kublanov I.V."/>
        </authorList>
    </citation>
    <scope>NUCLEOTIDE SEQUENCE</scope>
    <source>
        <strain evidence="4">AArc-xg1-1</strain>
    </source>
</reference>
<evidence type="ECO:0000259" key="3">
    <source>
        <dbReference type="PROSITE" id="PS51462"/>
    </source>
</evidence>
<dbReference type="InterPro" id="IPR015797">
    <property type="entry name" value="NUDIX_hydrolase-like_dom_sf"/>
</dbReference>
<sequence>MTVDINETAVERRTERLQESYGDVPIRQGRWTVSEDEFRSWVTASRDGYVGSAYVLVRRPPEETHELTPTMSVDGPERERVLLVLPRGEDRWGLPGGGLEEDESFADAAVREVLEETGIDCELTGLAFCRHDVTTGDGDSPERLHALRAFFTGRYVDGTISIQPGEMNGAAWVAEPPERLLPGTERILESRWETQRQSRDSNTS</sequence>
<keyword evidence="2" id="KW-0378">Hydrolase</keyword>
<dbReference type="RefSeq" id="WP_338003260.1">
    <property type="nucleotide sequence ID" value="NZ_JAOPKA010000004.1"/>
</dbReference>
<dbReference type="EMBL" id="JAOPKA010000004">
    <property type="protein sequence ID" value="MCU4741422.1"/>
    <property type="molecule type" value="Genomic_DNA"/>
</dbReference>
<name>A0AAP2YYH4_9EURY</name>
<comment type="caution">
    <text evidence="4">The sequence shown here is derived from an EMBL/GenBank/DDBJ whole genome shotgun (WGS) entry which is preliminary data.</text>
</comment>
<dbReference type="PRINTS" id="PR00502">
    <property type="entry name" value="NUDIXFAMILY"/>
</dbReference>
<feature type="domain" description="Nudix hydrolase" evidence="3">
    <location>
        <begin position="48"/>
        <end position="199"/>
    </location>
</feature>
<dbReference type="InterPro" id="IPR000086">
    <property type="entry name" value="NUDIX_hydrolase_dom"/>
</dbReference>
<dbReference type="GO" id="GO:0016787">
    <property type="term" value="F:hydrolase activity"/>
    <property type="evidence" value="ECO:0007669"/>
    <property type="project" value="UniProtKB-KW"/>
</dbReference>
<protein>
    <submittedName>
        <fullName evidence="4">NUDIX domain-containing protein</fullName>
    </submittedName>
</protein>
<gene>
    <name evidence="4" type="ORF">OB960_08400</name>
</gene>
<dbReference type="PANTHER" id="PTHR43046:SF16">
    <property type="entry name" value="ADP-RIBOSE PYROPHOSPHATASE YJHB-RELATED"/>
    <property type="match status" value="1"/>
</dbReference>
<accession>A0AAP2YYH4</accession>
<dbReference type="PROSITE" id="PS51462">
    <property type="entry name" value="NUDIX"/>
    <property type="match status" value="1"/>
</dbReference>
<dbReference type="Proteomes" id="UP001321018">
    <property type="component" value="Unassembled WGS sequence"/>
</dbReference>
<organism evidence="4 5">
    <name type="scientific">Natronoglomus mannanivorans</name>
    <dbReference type="NCBI Taxonomy" id="2979990"/>
    <lineage>
        <taxon>Archaea</taxon>
        <taxon>Methanobacteriati</taxon>
        <taxon>Methanobacteriota</taxon>
        <taxon>Stenosarchaea group</taxon>
        <taxon>Halobacteria</taxon>
        <taxon>Halobacteriales</taxon>
        <taxon>Natrialbaceae</taxon>
        <taxon>Natronoglomus</taxon>
    </lineage>
</organism>
<evidence type="ECO:0000313" key="4">
    <source>
        <dbReference type="EMBL" id="MCU4741422.1"/>
    </source>
</evidence>
<dbReference type="SUPFAM" id="SSF55811">
    <property type="entry name" value="Nudix"/>
    <property type="match status" value="1"/>
</dbReference>
<evidence type="ECO:0000256" key="2">
    <source>
        <dbReference type="ARBA" id="ARBA00022801"/>
    </source>
</evidence>
<dbReference type="PANTHER" id="PTHR43046">
    <property type="entry name" value="GDP-MANNOSE MANNOSYL HYDROLASE"/>
    <property type="match status" value="1"/>
</dbReference>
<proteinExistence type="predicted"/>
<comment type="cofactor">
    <cofactor evidence="1">
        <name>Mg(2+)</name>
        <dbReference type="ChEBI" id="CHEBI:18420"/>
    </cofactor>
</comment>
<evidence type="ECO:0000256" key="1">
    <source>
        <dbReference type="ARBA" id="ARBA00001946"/>
    </source>
</evidence>